<name>A0A840XUC9_9PROT</name>
<feature type="transmembrane region" description="Helical" evidence="8">
    <location>
        <begin position="242"/>
        <end position="263"/>
    </location>
</feature>
<keyword evidence="4" id="KW-1003">Cell membrane</keyword>
<keyword evidence="6 8" id="KW-1133">Transmembrane helix</keyword>
<dbReference type="Proteomes" id="UP000580654">
    <property type="component" value="Unassembled WGS sequence"/>
</dbReference>
<protein>
    <submittedName>
        <fullName evidence="10">Putative spermidine/putrescine transport system permease protein</fullName>
    </submittedName>
</protein>
<keyword evidence="5 8" id="KW-0812">Transmembrane</keyword>
<evidence type="ECO:0000256" key="3">
    <source>
        <dbReference type="ARBA" id="ARBA00022448"/>
    </source>
</evidence>
<evidence type="ECO:0000313" key="11">
    <source>
        <dbReference type="Proteomes" id="UP000580654"/>
    </source>
</evidence>
<dbReference type="PROSITE" id="PS50928">
    <property type="entry name" value="ABC_TM1"/>
    <property type="match status" value="1"/>
</dbReference>
<dbReference type="PANTHER" id="PTHR42929">
    <property type="entry name" value="INNER MEMBRANE ABC TRANSPORTER PERMEASE PROTEIN YDCU-RELATED-RELATED"/>
    <property type="match status" value="1"/>
</dbReference>
<proteinExistence type="inferred from homology"/>
<dbReference type="GO" id="GO:0005886">
    <property type="term" value="C:plasma membrane"/>
    <property type="evidence" value="ECO:0007669"/>
    <property type="project" value="UniProtKB-SubCell"/>
</dbReference>
<dbReference type="RefSeq" id="WP_184512835.1">
    <property type="nucleotide sequence ID" value="NZ_JACIJD010000001.1"/>
</dbReference>
<dbReference type="AlphaFoldDB" id="A0A840XUC9"/>
<evidence type="ECO:0000256" key="6">
    <source>
        <dbReference type="ARBA" id="ARBA00022989"/>
    </source>
</evidence>
<dbReference type="Gene3D" id="1.10.3720.10">
    <property type="entry name" value="MetI-like"/>
    <property type="match status" value="1"/>
</dbReference>
<comment type="caution">
    <text evidence="10">The sequence shown here is derived from an EMBL/GenBank/DDBJ whole genome shotgun (WGS) entry which is preliminary data.</text>
</comment>
<dbReference type="PANTHER" id="PTHR42929:SF1">
    <property type="entry name" value="INNER MEMBRANE ABC TRANSPORTER PERMEASE PROTEIN YDCU-RELATED"/>
    <property type="match status" value="1"/>
</dbReference>
<comment type="similarity">
    <text evidence="2">Belongs to the binding-protein-dependent transport system permease family. CysTW subfamily.</text>
</comment>
<keyword evidence="7 8" id="KW-0472">Membrane</keyword>
<evidence type="ECO:0000256" key="2">
    <source>
        <dbReference type="ARBA" id="ARBA00007069"/>
    </source>
</evidence>
<comment type="subcellular location">
    <subcellularLocation>
        <location evidence="1">Cell membrane</location>
        <topology evidence="1">Multi-pass membrane protein</topology>
    </subcellularLocation>
</comment>
<dbReference type="SUPFAM" id="SSF161098">
    <property type="entry name" value="MetI-like"/>
    <property type="match status" value="1"/>
</dbReference>
<gene>
    <name evidence="10" type="ORF">FHS87_000166</name>
</gene>
<keyword evidence="11" id="KW-1185">Reference proteome</keyword>
<evidence type="ECO:0000256" key="5">
    <source>
        <dbReference type="ARBA" id="ARBA00022692"/>
    </source>
</evidence>
<dbReference type="InterPro" id="IPR035906">
    <property type="entry name" value="MetI-like_sf"/>
</dbReference>
<accession>A0A840XUC9</accession>
<dbReference type="InterPro" id="IPR000515">
    <property type="entry name" value="MetI-like"/>
</dbReference>
<dbReference type="GO" id="GO:0055085">
    <property type="term" value="P:transmembrane transport"/>
    <property type="evidence" value="ECO:0007669"/>
    <property type="project" value="InterPro"/>
</dbReference>
<evidence type="ECO:0000256" key="8">
    <source>
        <dbReference type="SAM" id="Phobius"/>
    </source>
</evidence>
<evidence type="ECO:0000313" key="10">
    <source>
        <dbReference type="EMBL" id="MBB5692155.1"/>
    </source>
</evidence>
<organism evidence="10 11">
    <name type="scientific">Muricoccus pecuniae</name>
    <dbReference type="NCBI Taxonomy" id="693023"/>
    <lineage>
        <taxon>Bacteria</taxon>
        <taxon>Pseudomonadati</taxon>
        <taxon>Pseudomonadota</taxon>
        <taxon>Alphaproteobacteria</taxon>
        <taxon>Acetobacterales</taxon>
        <taxon>Roseomonadaceae</taxon>
        <taxon>Muricoccus</taxon>
    </lineage>
</organism>
<keyword evidence="3" id="KW-0813">Transport</keyword>
<evidence type="ECO:0000256" key="7">
    <source>
        <dbReference type="ARBA" id="ARBA00023136"/>
    </source>
</evidence>
<reference evidence="10 11" key="1">
    <citation type="submission" date="2020-08" db="EMBL/GenBank/DDBJ databases">
        <title>Genomic Encyclopedia of Type Strains, Phase IV (KMG-IV): sequencing the most valuable type-strain genomes for metagenomic binning, comparative biology and taxonomic classification.</title>
        <authorList>
            <person name="Goeker M."/>
        </authorList>
    </citation>
    <scope>NUCLEOTIDE SEQUENCE [LARGE SCALE GENOMIC DNA]</scope>
    <source>
        <strain evidence="10 11">DSM 25622</strain>
    </source>
</reference>
<feature type="domain" description="ABC transmembrane type-1" evidence="9">
    <location>
        <begin position="173"/>
        <end position="354"/>
    </location>
</feature>
<sequence>MRPGPFRAALLVAPLVLMVLAGSVAPLGALLWRAVAETEVAPALPRTLRALRLWDGRGLPDDAAFEALAADLAALQAAGPEGAAALERAADRLGADVPSLREALPGTAARAPATITSRATSVLVADPVWGEAESWAALRRAAPPVSGFHLLSAFGLRQGTEGGLEDTEGGPHDRARLARGIGGAALAVLAGLPLAWALARLIAEASSRRAALLAGLALLSLLAGETGRAAGVSLLLGQGLAAALAALLLGAVPLIALPVALSLRRAGPRLPRAAAALGARPGRVLLRVGLPLARRGLALGCALAFAQALGSELLPAAPGAANALGAAAGVGQWGEAGATAFWLLLPSVLAALLLLRWGRRA</sequence>
<evidence type="ECO:0000256" key="4">
    <source>
        <dbReference type="ARBA" id="ARBA00022475"/>
    </source>
</evidence>
<evidence type="ECO:0000256" key="1">
    <source>
        <dbReference type="ARBA" id="ARBA00004651"/>
    </source>
</evidence>
<dbReference type="EMBL" id="JACIJD010000001">
    <property type="protein sequence ID" value="MBB5692155.1"/>
    <property type="molecule type" value="Genomic_DNA"/>
</dbReference>
<feature type="transmembrane region" description="Helical" evidence="8">
    <location>
        <begin position="340"/>
        <end position="358"/>
    </location>
</feature>
<evidence type="ECO:0000259" key="9">
    <source>
        <dbReference type="PROSITE" id="PS50928"/>
    </source>
</evidence>
<feature type="transmembrane region" description="Helical" evidence="8">
    <location>
        <begin position="181"/>
        <end position="199"/>
    </location>
</feature>